<accession>A0ACB9GB75</accession>
<reference evidence="1 2" key="2">
    <citation type="journal article" date="2022" name="Mol. Ecol. Resour.">
        <title>The genomes of chicory, endive, great burdock and yacon provide insights into Asteraceae paleo-polyploidization history and plant inulin production.</title>
        <authorList>
            <person name="Fan W."/>
            <person name="Wang S."/>
            <person name="Wang H."/>
            <person name="Wang A."/>
            <person name="Jiang F."/>
            <person name="Liu H."/>
            <person name="Zhao H."/>
            <person name="Xu D."/>
            <person name="Zhang Y."/>
        </authorList>
    </citation>
    <scope>NUCLEOTIDE SEQUENCE [LARGE SCALE GENOMIC DNA]</scope>
    <source>
        <strain evidence="2">cv. Punajuju</strain>
        <tissue evidence="1">Leaves</tissue>
    </source>
</reference>
<evidence type="ECO:0000313" key="2">
    <source>
        <dbReference type="Proteomes" id="UP001055811"/>
    </source>
</evidence>
<dbReference type="Proteomes" id="UP001055811">
    <property type="component" value="Linkage Group LG02"/>
</dbReference>
<name>A0ACB9GB75_CICIN</name>
<organism evidence="1 2">
    <name type="scientific">Cichorium intybus</name>
    <name type="common">Chicory</name>
    <dbReference type="NCBI Taxonomy" id="13427"/>
    <lineage>
        <taxon>Eukaryota</taxon>
        <taxon>Viridiplantae</taxon>
        <taxon>Streptophyta</taxon>
        <taxon>Embryophyta</taxon>
        <taxon>Tracheophyta</taxon>
        <taxon>Spermatophyta</taxon>
        <taxon>Magnoliopsida</taxon>
        <taxon>eudicotyledons</taxon>
        <taxon>Gunneridae</taxon>
        <taxon>Pentapetalae</taxon>
        <taxon>asterids</taxon>
        <taxon>campanulids</taxon>
        <taxon>Asterales</taxon>
        <taxon>Asteraceae</taxon>
        <taxon>Cichorioideae</taxon>
        <taxon>Cichorieae</taxon>
        <taxon>Cichoriinae</taxon>
        <taxon>Cichorium</taxon>
    </lineage>
</organism>
<gene>
    <name evidence="1" type="ORF">L2E82_10239</name>
</gene>
<keyword evidence="2" id="KW-1185">Reference proteome</keyword>
<reference evidence="2" key="1">
    <citation type="journal article" date="2022" name="Mol. Ecol. Resour.">
        <title>The genomes of chicory, endive, great burdock and yacon provide insights into Asteraceae palaeo-polyploidization history and plant inulin production.</title>
        <authorList>
            <person name="Fan W."/>
            <person name="Wang S."/>
            <person name="Wang H."/>
            <person name="Wang A."/>
            <person name="Jiang F."/>
            <person name="Liu H."/>
            <person name="Zhao H."/>
            <person name="Xu D."/>
            <person name="Zhang Y."/>
        </authorList>
    </citation>
    <scope>NUCLEOTIDE SEQUENCE [LARGE SCALE GENOMIC DNA]</scope>
    <source>
        <strain evidence="2">cv. Punajuju</strain>
    </source>
</reference>
<sequence>MAATQAACEGVHKLYEIGLGIARGLDYLHRGCNIRILHLDIKPQNILLDEDFCPKIADFGLAKLYSRKESIVSMLEARGTIGYIAPEVFNRNFGGVSHKSDVYSYGMLILEMVGGRKNVDVGSGHTSEIYFPDWIYERLKKDEFLLDGLTTVEENNYARKMTIVGLWCIQTNPKQRPSIDEVIDMLEGNATQTVLFFSTVTSHHV</sequence>
<protein>
    <submittedName>
        <fullName evidence="1">Uncharacterized protein</fullName>
    </submittedName>
</protein>
<proteinExistence type="predicted"/>
<dbReference type="EMBL" id="CM042010">
    <property type="protein sequence ID" value="KAI3780266.1"/>
    <property type="molecule type" value="Genomic_DNA"/>
</dbReference>
<evidence type="ECO:0000313" key="1">
    <source>
        <dbReference type="EMBL" id="KAI3780266.1"/>
    </source>
</evidence>
<comment type="caution">
    <text evidence="1">The sequence shown here is derived from an EMBL/GenBank/DDBJ whole genome shotgun (WGS) entry which is preliminary data.</text>
</comment>